<dbReference type="InterPro" id="IPR019034">
    <property type="entry name" value="UPF0390"/>
</dbReference>
<sequence length="91" mass="9674">MAQGSGSKITKPNPGLNRSKGGKTPKKSGVSKVKKNKTKADKVQKKFTAGMAAKTEKMLGARAGHLELIGKGKKEENKEKFKGGTRNTFSA</sequence>
<feature type="compositionally biased region" description="Basic and acidic residues" evidence="1">
    <location>
        <begin position="68"/>
        <end position="82"/>
    </location>
</feature>
<dbReference type="Proteomes" id="UP001278500">
    <property type="component" value="Unassembled WGS sequence"/>
</dbReference>
<protein>
    <submittedName>
        <fullName evidence="2">Uncharacterized protein</fullName>
    </submittedName>
</protein>
<organism evidence="2 3">
    <name type="scientific">Neurospora tetraspora</name>
    <dbReference type="NCBI Taxonomy" id="94610"/>
    <lineage>
        <taxon>Eukaryota</taxon>
        <taxon>Fungi</taxon>
        <taxon>Dikarya</taxon>
        <taxon>Ascomycota</taxon>
        <taxon>Pezizomycotina</taxon>
        <taxon>Sordariomycetes</taxon>
        <taxon>Sordariomycetidae</taxon>
        <taxon>Sordariales</taxon>
        <taxon>Sordariaceae</taxon>
        <taxon>Neurospora</taxon>
    </lineage>
</organism>
<evidence type="ECO:0000313" key="3">
    <source>
        <dbReference type="Proteomes" id="UP001278500"/>
    </source>
</evidence>
<proteinExistence type="predicted"/>
<feature type="region of interest" description="Disordered" evidence="1">
    <location>
        <begin position="68"/>
        <end position="91"/>
    </location>
</feature>
<comment type="caution">
    <text evidence="2">The sequence shown here is derived from an EMBL/GenBank/DDBJ whole genome shotgun (WGS) entry which is preliminary data.</text>
</comment>
<dbReference type="RefSeq" id="XP_062684317.1">
    <property type="nucleotide sequence ID" value="XM_062829426.1"/>
</dbReference>
<dbReference type="AlphaFoldDB" id="A0AAE0MU21"/>
<reference evidence="2" key="1">
    <citation type="journal article" date="2023" name="Mol. Phylogenet. Evol.">
        <title>Genome-scale phylogeny and comparative genomics of the fungal order Sordariales.</title>
        <authorList>
            <person name="Hensen N."/>
            <person name="Bonometti L."/>
            <person name="Westerberg I."/>
            <person name="Brannstrom I.O."/>
            <person name="Guillou S."/>
            <person name="Cros-Aarteil S."/>
            <person name="Calhoun S."/>
            <person name="Haridas S."/>
            <person name="Kuo A."/>
            <person name="Mondo S."/>
            <person name="Pangilinan J."/>
            <person name="Riley R."/>
            <person name="LaButti K."/>
            <person name="Andreopoulos B."/>
            <person name="Lipzen A."/>
            <person name="Chen C."/>
            <person name="Yan M."/>
            <person name="Daum C."/>
            <person name="Ng V."/>
            <person name="Clum A."/>
            <person name="Steindorff A."/>
            <person name="Ohm R.A."/>
            <person name="Martin F."/>
            <person name="Silar P."/>
            <person name="Natvig D.O."/>
            <person name="Lalanne C."/>
            <person name="Gautier V."/>
            <person name="Ament-Velasquez S.L."/>
            <person name="Kruys A."/>
            <person name="Hutchinson M.I."/>
            <person name="Powell A.J."/>
            <person name="Barry K."/>
            <person name="Miller A.N."/>
            <person name="Grigoriev I.V."/>
            <person name="Debuchy R."/>
            <person name="Gladieux P."/>
            <person name="Hiltunen Thoren M."/>
            <person name="Johannesson H."/>
        </authorList>
    </citation>
    <scope>NUCLEOTIDE SEQUENCE</scope>
    <source>
        <strain evidence="2">CBS 560.94</strain>
    </source>
</reference>
<evidence type="ECO:0000313" key="2">
    <source>
        <dbReference type="EMBL" id="KAK3351022.1"/>
    </source>
</evidence>
<name>A0AAE0MU21_9PEZI</name>
<feature type="region of interest" description="Disordered" evidence="1">
    <location>
        <begin position="1"/>
        <end position="47"/>
    </location>
</feature>
<dbReference type="EMBL" id="JAUEPP010000002">
    <property type="protein sequence ID" value="KAK3351022.1"/>
    <property type="molecule type" value="Genomic_DNA"/>
</dbReference>
<evidence type="ECO:0000256" key="1">
    <source>
        <dbReference type="SAM" id="MobiDB-lite"/>
    </source>
</evidence>
<keyword evidence="3" id="KW-1185">Reference proteome</keyword>
<dbReference type="Pfam" id="PF09495">
    <property type="entry name" value="DUF2462"/>
    <property type="match status" value="1"/>
</dbReference>
<reference evidence="2" key="2">
    <citation type="submission" date="2023-06" db="EMBL/GenBank/DDBJ databases">
        <authorList>
            <consortium name="Lawrence Berkeley National Laboratory"/>
            <person name="Haridas S."/>
            <person name="Hensen N."/>
            <person name="Bonometti L."/>
            <person name="Westerberg I."/>
            <person name="Brannstrom I.O."/>
            <person name="Guillou S."/>
            <person name="Cros-Aarteil S."/>
            <person name="Calhoun S."/>
            <person name="Kuo A."/>
            <person name="Mondo S."/>
            <person name="Pangilinan J."/>
            <person name="Riley R."/>
            <person name="Labutti K."/>
            <person name="Andreopoulos B."/>
            <person name="Lipzen A."/>
            <person name="Chen C."/>
            <person name="Yanf M."/>
            <person name="Daum C."/>
            <person name="Ng V."/>
            <person name="Clum A."/>
            <person name="Steindorff A."/>
            <person name="Ohm R."/>
            <person name="Martin F."/>
            <person name="Silar P."/>
            <person name="Natvig D."/>
            <person name="Lalanne C."/>
            <person name="Gautier V."/>
            <person name="Ament-Velasquez S.L."/>
            <person name="Kruys A."/>
            <person name="Hutchinson M.I."/>
            <person name="Powell A.J."/>
            <person name="Barry K."/>
            <person name="Miller A.N."/>
            <person name="Grigoriev I.V."/>
            <person name="Debuchy R."/>
            <person name="Gladieux P."/>
            <person name="Thoren M.H."/>
            <person name="Johannesson H."/>
        </authorList>
    </citation>
    <scope>NUCLEOTIDE SEQUENCE</scope>
    <source>
        <strain evidence="2">CBS 560.94</strain>
    </source>
</reference>
<dbReference type="GeneID" id="87866580"/>
<gene>
    <name evidence="2" type="ORF">B0H65DRAFT_546090</name>
</gene>
<feature type="compositionally biased region" description="Polar residues" evidence="1">
    <location>
        <begin position="1"/>
        <end position="10"/>
    </location>
</feature>
<accession>A0AAE0MU21</accession>